<evidence type="ECO:0000259" key="1">
    <source>
        <dbReference type="Pfam" id="PF06467"/>
    </source>
</evidence>
<dbReference type="EMBL" id="LAZR01044970">
    <property type="protein sequence ID" value="KKL01321.1"/>
    <property type="molecule type" value="Genomic_DNA"/>
</dbReference>
<dbReference type="GO" id="GO:0008270">
    <property type="term" value="F:zinc ion binding"/>
    <property type="evidence" value="ECO:0007669"/>
    <property type="project" value="InterPro"/>
</dbReference>
<dbReference type="AlphaFoldDB" id="A0A0F9CCF4"/>
<proteinExistence type="predicted"/>
<dbReference type="Pfam" id="PF06467">
    <property type="entry name" value="zf-FCS"/>
    <property type="match status" value="1"/>
</dbReference>
<dbReference type="InterPro" id="IPR010507">
    <property type="entry name" value="Znf_MYM"/>
</dbReference>
<organism evidence="2">
    <name type="scientific">marine sediment metagenome</name>
    <dbReference type="NCBI Taxonomy" id="412755"/>
    <lineage>
        <taxon>unclassified sequences</taxon>
        <taxon>metagenomes</taxon>
        <taxon>ecological metagenomes</taxon>
    </lineage>
</organism>
<accession>A0A0F9CCF4</accession>
<sequence>MSVFVRYPDEPVIIDCLFCGTTFKLARKGWYKSKQQFCSEGCRTKYVIKRSKEMRERHEKRRRHRK</sequence>
<feature type="domain" description="MYM-type" evidence="1">
    <location>
        <begin position="16"/>
        <end position="46"/>
    </location>
</feature>
<reference evidence="2" key="1">
    <citation type="journal article" date="2015" name="Nature">
        <title>Complex archaea that bridge the gap between prokaryotes and eukaryotes.</title>
        <authorList>
            <person name="Spang A."/>
            <person name="Saw J.H."/>
            <person name="Jorgensen S.L."/>
            <person name="Zaremba-Niedzwiedzka K."/>
            <person name="Martijn J."/>
            <person name="Lind A.E."/>
            <person name="van Eijk R."/>
            <person name="Schleper C."/>
            <person name="Guy L."/>
            <person name="Ettema T.J."/>
        </authorList>
    </citation>
    <scope>NUCLEOTIDE SEQUENCE</scope>
</reference>
<name>A0A0F9CCF4_9ZZZZ</name>
<protein>
    <recommendedName>
        <fullName evidence="1">MYM-type domain-containing protein</fullName>
    </recommendedName>
</protein>
<comment type="caution">
    <text evidence="2">The sequence shown here is derived from an EMBL/GenBank/DDBJ whole genome shotgun (WGS) entry which is preliminary data.</text>
</comment>
<gene>
    <name evidence="2" type="ORF">LCGC14_2627100</name>
</gene>
<evidence type="ECO:0000313" key="2">
    <source>
        <dbReference type="EMBL" id="KKL01321.1"/>
    </source>
</evidence>